<protein>
    <submittedName>
        <fullName evidence="1">Acetoacetate decarboxylase</fullName>
    </submittedName>
</protein>
<dbReference type="InterPro" id="IPR023375">
    <property type="entry name" value="ADC_dom_sf"/>
</dbReference>
<dbReference type="RefSeq" id="WP_111875606.1">
    <property type="nucleotide sequence ID" value="NZ_CBCSGC010000109.1"/>
</dbReference>
<sequence>MAIPARQRRLAGRHALVDGIPFTMPVNSEQSPALMAVFSIDADAAARLLPGGEVHPLRLWKRALLVLTVIHYKITDIGAYIEYSIAIACTHGRRPAPRLLPGLLMKTFGTGQYVWDLPVSTEVSVKGGKGIWGMPKHQASLDFVVGERWVSSQYDLDGQMMMRVDVRKPASAWLPVNMGAANYCAFRGMLMKSYIYFQGKLGFSLFKPGAARLLIGDHPRMAPLKTLDIDPDPIAAGFFPSTAGVLDDHFECWFLTEQQVPAQSIQGLETTYPLGQSQQWLAPPNRRADWEGAP</sequence>
<accession>A0A328ZIZ0</accession>
<proteinExistence type="predicted"/>
<dbReference type="OrthoDB" id="834556at2"/>
<gene>
    <name evidence="1" type="ORF">AX018_1002149</name>
</gene>
<dbReference type="Gene3D" id="2.40.400.10">
    <property type="entry name" value="Acetoacetate decarboxylase-like"/>
    <property type="match status" value="1"/>
</dbReference>
<comment type="caution">
    <text evidence="1">The sequence shown here is derived from an EMBL/GenBank/DDBJ whole genome shotgun (WGS) entry which is preliminary data.</text>
</comment>
<organism evidence="1 2">
    <name type="scientific">Paracidovorax anthurii</name>
    <dbReference type="NCBI Taxonomy" id="78229"/>
    <lineage>
        <taxon>Bacteria</taxon>
        <taxon>Pseudomonadati</taxon>
        <taxon>Pseudomonadota</taxon>
        <taxon>Betaproteobacteria</taxon>
        <taxon>Burkholderiales</taxon>
        <taxon>Comamonadaceae</taxon>
        <taxon>Paracidovorax</taxon>
    </lineage>
</organism>
<dbReference type="GO" id="GO:0016829">
    <property type="term" value="F:lyase activity"/>
    <property type="evidence" value="ECO:0007669"/>
    <property type="project" value="InterPro"/>
</dbReference>
<dbReference type="SUPFAM" id="SSF160104">
    <property type="entry name" value="Acetoacetate decarboxylase-like"/>
    <property type="match status" value="1"/>
</dbReference>
<dbReference type="AlphaFoldDB" id="A0A328ZIZ0"/>
<dbReference type="Proteomes" id="UP000248856">
    <property type="component" value="Unassembled WGS sequence"/>
</dbReference>
<dbReference type="Pfam" id="PF06314">
    <property type="entry name" value="ADC"/>
    <property type="match status" value="1"/>
</dbReference>
<evidence type="ECO:0000313" key="1">
    <source>
        <dbReference type="EMBL" id="RAR86188.1"/>
    </source>
</evidence>
<name>A0A328ZIZ0_9BURK</name>
<keyword evidence="2" id="KW-1185">Reference proteome</keyword>
<evidence type="ECO:0000313" key="2">
    <source>
        <dbReference type="Proteomes" id="UP000248856"/>
    </source>
</evidence>
<reference evidence="1 2" key="1">
    <citation type="submission" date="2018-06" db="EMBL/GenBank/DDBJ databases">
        <title>Genomic Encyclopedia of Archaeal and Bacterial Type Strains, Phase II (KMG-II): from individual species to whole genera.</title>
        <authorList>
            <person name="Goeker M."/>
        </authorList>
    </citation>
    <scope>NUCLEOTIDE SEQUENCE [LARGE SCALE GENOMIC DNA]</scope>
    <source>
        <strain evidence="1 2">CFPB 3232</strain>
    </source>
</reference>
<dbReference type="InterPro" id="IPR010451">
    <property type="entry name" value="Acetoacetate_decarboxylase"/>
</dbReference>
<dbReference type="EMBL" id="QLTA01000002">
    <property type="protein sequence ID" value="RAR86188.1"/>
    <property type="molecule type" value="Genomic_DNA"/>
</dbReference>